<dbReference type="EMBL" id="JAFJYH010000249">
    <property type="protein sequence ID" value="KAG4414774.1"/>
    <property type="molecule type" value="Genomic_DNA"/>
</dbReference>
<accession>A0A8H7T7D9</accession>
<comment type="caution">
    <text evidence="1">The sequence shown here is derived from an EMBL/GenBank/DDBJ whole genome shotgun (WGS) entry which is preliminary data.</text>
</comment>
<organism evidence="1 2">
    <name type="scientific">Cadophora malorum</name>
    <dbReference type="NCBI Taxonomy" id="108018"/>
    <lineage>
        <taxon>Eukaryota</taxon>
        <taxon>Fungi</taxon>
        <taxon>Dikarya</taxon>
        <taxon>Ascomycota</taxon>
        <taxon>Pezizomycotina</taxon>
        <taxon>Leotiomycetes</taxon>
        <taxon>Helotiales</taxon>
        <taxon>Ploettnerulaceae</taxon>
        <taxon>Cadophora</taxon>
    </lineage>
</organism>
<gene>
    <name evidence="1" type="ORF">IFR04_012087</name>
</gene>
<protein>
    <submittedName>
        <fullName evidence="1">Uncharacterized protein</fullName>
    </submittedName>
</protein>
<keyword evidence="2" id="KW-1185">Reference proteome</keyword>
<proteinExistence type="predicted"/>
<sequence>MKAEETLKHYIVFLRSPRDEDKLKMNTLCFNEKRDTAAIHFPLLFGMEAPRNLRNWELNLQPDGRRSTEFLGKIEEFHVLEVERSNAVHVGIHNRLHEAIVKAAPERKRICCMFQIFPNPKRLAFHMTDHPMHTAETLRIFGVRMESFVGFHGDSFVDGKLPELVIVPHGQTTTKEAIATRT</sequence>
<reference evidence="1" key="1">
    <citation type="submission" date="2021-02" db="EMBL/GenBank/DDBJ databases">
        <title>Genome sequence Cadophora malorum strain M34.</title>
        <authorList>
            <person name="Stefanovic E."/>
            <person name="Vu D."/>
            <person name="Scully C."/>
            <person name="Dijksterhuis J."/>
            <person name="Roader J."/>
            <person name="Houbraken J."/>
        </authorList>
    </citation>
    <scope>NUCLEOTIDE SEQUENCE</scope>
    <source>
        <strain evidence="1">M34</strain>
    </source>
</reference>
<dbReference type="Proteomes" id="UP000664132">
    <property type="component" value="Unassembled WGS sequence"/>
</dbReference>
<dbReference type="AlphaFoldDB" id="A0A8H7T7D9"/>
<name>A0A8H7T7D9_9HELO</name>
<evidence type="ECO:0000313" key="1">
    <source>
        <dbReference type="EMBL" id="KAG4414774.1"/>
    </source>
</evidence>
<evidence type="ECO:0000313" key="2">
    <source>
        <dbReference type="Proteomes" id="UP000664132"/>
    </source>
</evidence>